<feature type="non-terminal residue" evidence="3">
    <location>
        <position position="1"/>
    </location>
</feature>
<dbReference type="EMBL" id="CAUYUJ010004733">
    <property type="protein sequence ID" value="CAK0810760.1"/>
    <property type="molecule type" value="Genomic_DNA"/>
</dbReference>
<sequence length="323" mass="33993">RASPRDAAAGEASRGRRWRRRLGRCVLRVVHARAAGAGGGAGTGRSARGAGCVVLRQAGREVRGDPAPAGGRGPGVPRGPRAGGADARGARARLCRGRGALPPERGPVRQDGAARRVVEARAAGRVRERTGRAAGQCAITPFRRGGGGHPGRGRAPPVRRARRAGSPLRGGPGGARRQRLAGAGAPRRAAGRHRGGAEGSAPELVPGYRQRPLVLSPSGIVRWLDRLASTAFREEGFSLAWAIDEFEANIALEVDFLREARNATRCRELFASHPRLSDLVVVPRVHPALSSSRLLTIAAKICIPIHRVLESLGRGAARPRRSG</sequence>
<dbReference type="InterPro" id="IPR004147">
    <property type="entry name" value="ABC1_dom"/>
</dbReference>
<evidence type="ECO:0000256" key="1">
    <source>
        <dbReference type="SAM" id="MobiDB-lite"/>
    </source>
</evidence>
<comment type="caution">
    <text evidence="3">The sequence shown here is derived from an EMBL/GenBank/DDBJ whole genome shotgun (WGS) entry which is preliminary data.</text>
</comment>
<protein>
    <recommendedName>
        <fullName evidence="2">ABC1 atypical kinase-like domain-containing protein</fullName>
    </recommendedName>
</protein>
<feature type="region of interest" description="Disordered" evidence="1">
    <location>
        <begin position="62"/>
        <end position="89"/>
    </location>
</feature>
<keyword evidence="4" id="KW-1185">Reference proteome</keyword>
<dbReference type="Proteomes" id="UP001189429">
    <property type="component" value="Unassembled WGS sequence"/>
</dbReference>
<reference evidence="3" key="1">
    <citation type="submission" date="2023-10" db="EMBL/GenBank/DDBJ databases">
        <authorList>
            <person name="Chen Y."/>
            <person name="Shah S."/>
            <person name="Dougan E. K."/>
            <person name="Thang M."/>
            <person name="Chan C."/>
        </authorList>
    </citation>
    <scope>NUCLEOTIDE SEQUENCE [LARGE SCALE GENOMIC DNA]</scope>
</reference>
<evidence type="ECO:0000313" key="4">
    <source>
        <dbReference type="Proteomes" id="UP001189429"/>
    </source>
</evidence>
<dbReference type="InterPro" id="IPR051130">
    <property type="entry name" value="Mito_struct-func_regulator"/>
</dbReference>
<feature type="compositionally biased region" description="Low complexity" evidence="1">
    <location>
        <begin position="78"/>
        <end position="87"/>
    </location>
</feature>
<dbReference type="PANTHER" id="PTHR43173:SF19">
    <property type="entry name" value="AARF DOMAIN-CONTAINING PROTEIN KINASE 1"/>
    <property type="match status" value="1"/>
</dbReference>
<feature type="region of interest" description="Disordered" evidence="1">
    <location>
        <begin position="139"/>
        <end position="203"/>
    </location>
</feature>
<feature type="domain" description="ABC1 atypical kinase-like" evidence="2">
    <location>
        <begin position="224"/>
        <end position="298"/>
    </location>
</feature>
<organism evidence="3 4">
    <name type="scientific">Prorocentrum cordatum</name>
    <dbReference type="NCBI Taxonomy" id="2364126"/>
    <lineage>
        <taxon>Eukaryota</taxon>
        <taxon>Sar</taxon>
        <taxon>Alveolata</taxon>
        <taxon>Dinophyceae</taxon>
        <taxon>Prorocentrales</taxon>
        <taxon>Prorocentraceae</taxon>
        <taxon>Prorocentrum</taxon>
    </lineage>
</organism>
<name>A0ABN9QXL5_9DINO</name>
<accession>A0ABN9QXL5</accession>
<proteinExistence type="predicted"/>
<gene>
    <name evidence="3" type="ORF">PCOR1329_LOCUS15601</name>
</gene>
<dbReference type="Pfam" id="PF03109">
    <property type="entry name" value="ABC1"/>
    <property type="match status" value="1"/>
</dbReference>
<evidence type="ECO:0000313" key="3">
    <source>
        <dbReference type="EMBL" id="CAK0810760.1"/>
    </source>
</evidence>
<evidence type="ECO:0000259" key="2">
    <source>
        <dbReference type="Pfam" id="PF03109"/>
    </source>
</evidence>
<dbReference type="PANTHER" id="PTHR43173">
    <property type="entry name" value="ABC1 FAMILY PROTEIN"/>
    <property type="match status" value="1"/>
</dbReference>